<dbReference type="OrthoDB" id="2441275at2759"/>
<gene>
    <name evidence="4" type="ORF">C2G38_2206341</name>
</gene>
<dbReference type="STRING" id="44941.A0A397UJQ4"/>
<organism evidence="4 5">
    <name type="scientific">Gigaspora rosea</name>
    <dbReference type="NCBI Taxonomy" id="44941"/>
    <lineage>
        <taxon>Eukaryota</taxon>
        <taxon>Fungi</taxon>
        <taxon>Fungi incertae sedis</taxon>
        <taxon>Mucoromycota</taxon>
        <taxon>Glomeromycotina</taxon>
        <taxon>Glomeromycetes</taxon>
        <taxon>Diversisporales</taxon>
        <taxon>Gigasporaceae</taxon>
        <taxon>Gigaspora</taxon>
    </lineage>
</organism>
<dbReference type="Pfam" id="PF13193">
    <property type="entry name" value="AMP-binding_C"/>
    <property type="match status" value="1"/>
</dbReference>
<dbReference type="GO" id="GO:0016405">
    <property type="term" value="F:CoA-ligase activity"/>
    <property type="evidence" value="ECO:0007669"/>
    <property type="project" value="TreeGrafter"/>
</dbReference>
<dbReference type="AlphaFoldDB" id="A0A397UJQ4"/>
<comment type="caution">
    <text evidence="4">The sequence shown here is derived from an EMBL/GenBank/DDBJ whole genome shotgun (WGS) entry which is preliminary data.</text>
</comment>
<keyword evidence="2" id="KW-0436">Ligase</keyword>
<dbReference type="InterPro" id="IPR025110">
    <property type="entry name" value="AMP-bd_C"/>
</dbReference>
<comment type="similarity">
    <text evidence="1">Belongs to the ATP-dependent AMP-binding enzyme family.</text>
</comment>
<dbReference type="PANTHER" id="PTHR24096">
    <property type="entry name" value="LONG-CHAIN-FATTY-ACID--COA LIGASE"/>
    <property type="match status" value="1"/>
</dbReference>
<accession>A0A397UJQ4</accession>
<name>A0A397UJQ4_9GLOM</name>
<keyword evidence="5" id="KW-1185">Reference proteome</keyword>
<dbReference type="EMBL" id="QKWP01001259">
    <property type="protein sequence ID" value="RIB10364.1"/>
    <property type="molecule type" value="Genomic_DNA"/>
</dbReference>
<reference evidence="4 5" key="1">
    <citation type="submission" date="2018-06" db="EMBL/GenBank/DDBJ databases">
        <title>Comparative genomics reveals the genomic features of Rhizophagus irregularis, R. cerebriforme, R. diaphanum and Gigaspora rosea, and their symbiotic lifestyle signature.</title>
        <authorList>
            <person name="Morin E."/>
            <person name="San Clemente H."/>
            <person name="Chen E.C.H."/>
            <person name="De La Providencia I."/>
            <person name="Hainaut M."/>
            <person name="Kuo A."/>
            <person name="Kohler A."/>
            <person name="Murat C."/>
            <person name="Tang N."/>
            <person name="Roy S."/>
            <person name="Loubradou J."/>
            <person name="Henrissat B."/>
            <person name="Grigoriev I.V."/>
            <person name="Corradi N."/>
            <person name="Roux C."/>
            <person name="Martin F.M."/>
        </authorList>
    </citation>
    <scope>NUCLEOTIDE SEQUENCE [LARGE SCALE GENOMIC DNA]</scope>
    <source>
        <strain evidence="4 5">DAOM 194757</strain>
    </source>
</reference>
<dbReference type="SUPFAM" id="SSF56801">
    <property type="entry name" value="Acetyl-CoA synthetase-like"/>
    <property type="match status" value="1"/>
</dbReference>
<sequence length="89" mass="10159">MYDLLDAAVVGYYSEEKATEIPTAYVTIKNEYVQSQALAKEIQSFIGEKVAPHKKLRGGIRFIDRIPKSASGKILRRLLRNELMNDKMK</sequence>
<dbReference type="InterPro" id="IPR045851">
    <property type="entry name" value="AMP-bd_C_sf"/>
</dbReference>
<feature type="domain" description="AMP-binding enzyme C-terminal" evidence="3">
    <location>
        <begin position="6"/>
        <end position="73"/>
    </location>
</feature>
<evidence type="ECO:0000313" key="4">
    <source>
        <dbReference type="EMBL" id="RIB10364.1"/>
    </source>
</evidence>
<dbReference type="Gene3D" id="3.30.300.30">
    <property type="match status" value="1"/>
</dbReference>
<evidence type="ECO:0000256" key="1">
    <source>
        <dbReference type="ARBA" id="ARBA00006432"/>
    </source>
</evidence>
<evidence type="ECO:0000313" key="5">
    <source>
        <dbReference type="Proteomes" id="UP000266673"/>
    </source>
</evidence>
<proteinExistence type="inferred from homology"/>
<dbReference type="PANTHER" id="PTHR24096:SF149">
    <property type="entry name" value="AMP-BINDING DOMAIN-CONTAINING PROTEIN-RELATED"/>
    <property type="match status" value="1"/>
</dbReference>
<dbReference type="Proteomes" id="UP000266673">
    <property type="component" value="Unassembled WGS sequence"/>
</dbReference>
<protein>
    <recommendedName>
        <fullName evidence="3">AMP-binding enzyme C-terminal domain-containing protein</fullName>
    </recommendedName>
</protein>
<evidence type="ECO:0000259" key="3">
    <source>
        <dbReference type="Pfam" id="PF13193"/>
    </source>
</evidence>
<evidence type="ECO:0000256" key="2">
    <source>
        <dbReference type="ARBA" id="ARBA00022598"/>
    </source>
</evidence>